<keyword evidence="6" id="KW-0040">ANK repeat</keyword>
<keyword evidence="3" id="KW-0406">Ion transport</keyword>
<dbReference type="Gene3D" id="1.25.40.20">
    <property type="entry name" value="Ankyrin repeat-containing domain"/>
    <property type="match status" value="1"/>
</dbReference>
<dbReference type="PANTHER" id="PTHR45743:SF21">
    <property type="entry name" value="POTASSIUM CHANNEL AKT2_3"/>
    <property type="match status" value="1"/>
</dbReference>
<feature type="domain" description="Cyclic nucleotide-binding" evidence="7">
    <location>
        <begin position="307"/>
        <end position="353"/>
    </location>
</feature>
<evidence type="ECO:0000256" key="4">
    <source>
        <dbReference type="ARBA" id="ARBA00022958"/>
    </source>
</evidence>
<dbReference type="Pfam" id="PF12796">
    <property type="entry name" value="Ank_2"/>
    <property type="match status" value="1"/>
</dbReference>
<protein>
    <recommendedName>
        <fullName evidence="7">Cyclic nucleotide-binding domain-containing protein</fullName>
    </recommendedName>
</protein>
<dbReference type="InterPro" id="IPR002110">
    <property type="entry name" value="Ankyrin_rpt"/>
</dbReference>
<dbReference type="SUPFAM" id="SSF48403">
    <property type="entry name" value="Ankyrin repeat"/>
    <property type="match status" value="1"/>
</dbReference>
<reference evidence="8 9" key="1">
    <citation type="submission" date="2024-11" db="EMBL/GenBank/DDBJ databases">
        <title>A near-complete genome assembly of Cinchona calisaya.</title>
        <authorList>
            <person name="Lian D.C."/>
            <person name="Zhao X.W."/>
            <person name="Wei L."/>
        </authorList>
    </citation>
    <scope>NUCLEOTIDE SEQUENCE [LARGE SCALE GENOMIC DNA]</scope>
    <source>
        <tissue evidence="8">Nenye</tissue>
    </source>
</reference>
<dbReference type="InterPro" id="IPR045319">
    <property type="entry name" value="KAT/AKT"/>
</dbReference>
<proteinExistence type="predicted"/>
<evidence type="ECO:0000313" key="8">
    <source>
        <dbReference type="EMBL" id="KAL3515639.1"/>
    </source>
</evidence>
<evidence type="ECO:0000256" key="3">
    <source>
        <dbReference type="ARBA" id="ARBA00022882"/>
    </source>
</evidence>
<evidence type="ECO:0000256" key="1">
    <source>
        <dbReference type="ARBA" id="ARBA00022538"/>
    </source>
</evidence>
<dbReference type="InterPro" id="IPR000595">
    <property type="entry name" value="cNMP-bd_dom"/>
</dbReference>
<dbReference type="PRINTS" id="PR01415">
    <property type="entry name" value="ANKYRIN"/>
</dbReference>
<evidence type="ECO:0000256" key="2">
    <source>
        <dbReference type="ARBA" id="ARBA00022826"/>
    </source>
</evidence>
<feature type="repeat" description="ANK" evidence="6">
    <location>
        <begin position="369"/>
        <end position="401"/>
    </location>
</feature>
<dbReference type="Proteomes" id="UP001630127">
    <property type="component" value="Unassembled WGS sequence"/>
</dbReference>
<accession>A0ABD2Z834</accession>
<name>A0ABD2Z834_9GENT</name>
<dbReference type="AlphaFoldDB" id="A0ABD2Z834"/>
<keyword evidence="2" id="KW-0631">Potassium channel</keyword>
<dbReference type="PANTHER" id="PTHR45743">
    <property type="entry name" value="POTASSIUM CHANNEL AKT1"/>
    <property type="match status" value="1"/>
</dbReference>
<evidence type="ECO:0000313" key="9">
    <source>
        <dbReference type="Proteomes" id="UP001630127"/>
    </source>
</evidence>
<evidence type="ECO:0000259" key="7">
    <source>
        <dbReference type="PROSITE" id="PS50042"/>
    </source>
</evidence>
<sequence length="464" mass="53546">MEMSNSSCLDFALDYLEWLRNRTLITGIRCLQMDIQLLKTFVLYGSNCRRRKHEKYLWEHDHKEGKYIFSFRVEDMVYSCTQDLNSAYLRYHCLPSDHSRYHCLASDQSNFEREFARFRETIKFFVQESCITWLDYYSLGDDGDGQLTMDFIDSLLRNLDGLLIEKLRYGRAFMYLPENLETLREKLKFLKSFIGFAILQEVWERVMEHGVPLLRRNLVQCKSVISNAAQRLAKDVEWSGSSPAVNFNDFQEAQKCSDCTDFYSLGHSRPRLGKHANLDLRRTLDSATFGSDVLDYYLLQIDMKAEYIPPREDVILHNEAPDEVYIIVRGEGDIITCEMEKDGGSNTGNAAFLDELLKDGLDPHVGESQGRTLLHIAATKGHEECVVVLLKHACNIYLQDFDVNTAIWEAIAAKHQSIFRILCHWASISDPYIASDHLCTTARKNEAAVMKELLKHGLHVDSKD</sequence>
<keyword evidence="9" id="KW-1185">Reference proteome</keyword>
<keyword evidence="5" id="KW-0407">Ion channel</keyword>
<evidence type="ECO:0000256" key="5">
    <source>
        <dbReference type="ARBA" id="ARBA00023303"/>
    </source>
</evidence>
<dbReference type="GO" id="GO:0005267">
    <property type="term" value="F:potassium channel activity"/>
    <property type="evidence" value="ECO:0007669"/>
    <property type="project" value="UniProtKB-KW"/>
</dbReference>
<dbReference type="PROSITE" id="PS50297">
    <property type="entry name" value="ANK_REP_REGION"/>
    <property type="match status" value="1"/>
</dbReference>
<gene>
    <name evidence="8" type="ORF">ACH5RR_022541</name>
</gene>
<organism evidence="8 9">
    <name type="scientific">Cinchona calisaya</name>
    <dbReference type="NCBI Taxonomy" id="153742"/>
    <lineage>
        <taxon>Eukaryota</taxon>
        <taxon>Viridiplantae</taxon>
        <taxon>Streptophyta</taxon>
        <taxon>Embryophyta</taxon>
        <taxon>Tracheophyta</taxon>
        <taxon>Spermatophyta</taxon>
        <taxon>Magnoliopsida</taxon>
        <taxon>eudicotyledons</taxon>
        <taxon>Gunneridae</taxon>
        <taxon>Pentapetalae</taxon>
        <taxon>asterids</taxon>
        <taxon>lamiids</taxon>
        <taxon>Gentianales</taxon>
        <taxon>Rubiaceae</taxon>
        <taxon>Cinchonoideae</taxon>
        <taxon>Cinchoneae</taxon>
        <taxon>Cinchona</taxon>
    </lineage>
</organism>
<dbReference type="GO" id="GO:0034702">
    <property type="term" value="C:monoatomic ion channel complex"/>
    <property type="evidence" value="ECO:0007669"/>
    <property type="project" value="UniProtKB-KW"/>
</dbReference>
<dbReference type="PROSITE" id="PS50088">
    <property type="entry name" value="ANK_REPEAT"/>
    <property type="match status" value="1"/>
</dbReference>
<evidence type="ECO:0000256" key="6">
    <source>
        <dbReference type="PROSITE-ProRule" id="PRU00023"/>
    </source>
</evidence>
<dbReference type="InterPro" id="IPR036770">
    <property type="entry name" value="Ankyrin_rpt-contain_sf"/>
</dbReference>
<keyword evidence="3" id="KW-0813">Transport</keyword>
<dbReference type="PROSITE" id="PS50042">
    <property type="entry name" value="CNMP_BINDING_3"/>
    <property type="match status" value="1"/>
</dbReference>
<keyword evidence="4" id="KW-0630">Potassium</keyword>
<keyword evidence="1" id="KW-0633">Potassium transport</keyword>
<keyword evidence="3" id="KW-0851">Voltage-gated channel</keyword>
<comment type="caution">
    <text evidence="8">The sequence shown here is derived from an EMBL/GenBank/DDBJ whole genome shotgun (WGS) entry which is preliminary data.</text>
</comment>
<dbReference type="SMART" id="SM00248">
    <property type="entry name" value="ANK"/>
    <property type="match status" value="1"/>
</dbReference>
<dbReference type="EMBL" id="JBJUIK010000010">
    <property type="protein sequence ID" value="KAL3515639.1"/>
    <property type="molecule type" value="Genomic_DNA"/>
</dbReference>